<evidence type="ECO:0000313" key="1">
    <source>
        <dbReference type="EMBL" id="QKD02610.1"/>
    </source>
</evidence>
<name>A0A6M7WFK1_RHILI</name>
<reference evidence="1 2" key="1">
    <citation type="submission" date="2018-10" db="EMBL/GenBank/DDBJ databases">
        <authorList>
            <person name="Perry B.J."/>
            <person name="Sullivan J.T."/>
            <person name="Murphy R.J.T."/>
            <person name="Ramsay J.P."/>
            <person name="Ronson C.W."/>
        </authorList>
    </citation>
    <scope>NUCLEOTIDE SEQUENCE [LARGE SCALE GENOMIC DNA]</scope>
    <source>
        <strain evidence="1 2">R88b</strain>
    </source>
</reference>
<gene>
    <name evidence="1" type="ORF">EB235_14790</name>
</gene>
<dbReference type="EMBL" id="CP033367">
    <property type="protein sequence ID" value="QKD02610.1"/>
    <property type="molecule type" value="Genomic_DNA"/>
</dbReference>
<organism evidence="1 2">
    <name type="scientific">Mesorhizobium loti R88b</name>
    <dbReference type="NCBI Taxonomy" id="935548"/>
    <lineage>
        <taxon>Bacteria</taxon>
        <taxon>Pseudomonadati</taxon>
        <taxon>Pseudomonadota</taxon>
        <taxon>Alphaproteobacteria</taxon>
        <taxon>Hyphomicrobiales</taxon>
        <taxon>Phyllobacteriaceae</taxon>
        <taxon>Mesorhizobium</taxon>
    </lineage>
</organism>
<accession>A0A6M7WFK1</accession>
<sequence>MPLRSAQGRRRLVLVGARANMAPSWRRKRGAVKAVVQSLLSHVGGVLLAGEHMLYTDSN</sequence>
<evidence type="ECO:0000313" key="2">
    <source>
        <dbReference type="Proteomes" id="UP000503017"/>
    </source>
</evidence>
<dbReference type="AlphaFoldDB" id="A0A6M7WFK1"/>
<proteinExistence type="predicted"/>
<protein>
    <submittedName>
        <fullName evidence="1">Uncharacterized protein</fullName>
    </submittedName>
</protein>
<dbReference type="Proteomes" id="UP000503017">
    <property type="component" value="Chromosome"/>
</dbReference>